<dbReference type="SMART" id="SM00267">
    <property type="entry name" value="GGDEF"/>
    <property type="match status" value="1"/>
</dbReference>
<dbReference type="SMART" id="SM00065">
    <property type="entry name" value="GAF"/>
    <property type="match status" value="1"/>
</dbReference>
<dbReference type="PANTHER" id="PTHR43102">
    <property type="entry name" value="SLR1143 PROTEIN"/>
    <property type="match status" value="1"/>
</dbReference>
<evidence type="ECO:0000313" key="2">
    <source>
        <dbReference type="EMBL" id="EKV27576.1"/>
    </source>
</evidence>
<keyword evidence="2" id="KW-0418">Kinase</keyword>
<dbReference type="SUPFAM" id="SSF55073">
    <property type="entry name" value="Nucleotide cyclase"/>
    <property type="match status" value="1"/>
</dbReference>
<dbReference type="InterPro" id="IPR029016">
    <property type="entry name" value="GAF-like_dom_sf"/>
</dbReference>
<gene>
    <name evidence="2" type="ORF">C882_1422</name>
</gene>
<dbReference type="AlphaFoldDB" id="K9HG22"/>
<dbReference type="GO" id="GO:0016301">
    <property type="term" value="F:kinase activity"/>
    <property type="evidence" value="ECO:0007669"/>
    <property type="project" value="UniProtKB-KW"/>
</dbReference>
<dbReference type="InterPro" id="IPR043128">
    <property type="entry name" value="Rev_trsase/Diguanyl_cyclase"/>
</dbReference>
<dbReference type="Pfam" id="PF01590">
    <property type="entry name" value="GAF"/>
    <property type="match status" value="1"/>
</dbReference>
<proteinExistence type="predicted"/>
<dbReference type="STRING" id="1238182.C882_1422"/>
<dbReference type="OrthoDB" id="315417at2"/>
<evidence type="ECO:0000259" key="1">
    <source>
        <dbReference type="PROSITE" id="PS50887"/>
    </source>
</evidence>
<name>K9HG22_9PROT</name>
<dbReference type="Proteomes" id="UP000009881">
    <property type="component" value="Unassembled WGS sequence"/>
</dbReference>
<dbReference type="SUPFAM" id="SSF55781">
    <property type="entry name" value="GAF domain-like"/>
    <property type="match status" value="1"/>
</dbReference>
<reference evidence="2 3" key="1">
    <citation type="journal article" date="2013" name="Genome Announc.">
        <title>Draft Genome Sequence of an Alphaproteobacterium, Caenispirillum salinarum AK4(T), Isolated from a Solar Saltern.</title>
        <authorList>
            <person name="Khatri I."/>
            <person name="Singh A."/>
            <person name="Korpole S."/>
            <person name="Pinnaka A.K."/>
            <person name="Subramanian S."/>
        </authorList>
    </citation>
    <scope>NUCLEOTIDE SEQUENCE [LARGE SCALE GENOMIC DNA]</scope>
    <source>
        <strain evidence="2 3">AK4</strain>
    </source>
</reference>
<dbReference type="RefSeq" id="WP_009542078.1">
    <property type="nucleotide sequence ID" value="NZ_ANHY01000019.1"/>
</dbReference>
<dbReference type="InterPro" id="IPR003018">
    <property type="entry name" value="GAF"/>
</dbReference>
<protein>
    <submittedName>
        <fullName evidence="2">Histidine kinase A</fullName>
    </submittedName>
</protein>
<sequence length="348" mass="36515">MIAPPAPADEALRLLVLEECALLDTPPDPVFDAMTDLAATLCDTPIALVSLVDKSRQWFKARRGLEPQETPREYAFCGHAIAAAEPLVVEDAAADSRFADNPLVTGAPGIRFYAGCPIVAGDGALLGTVCVIDRVPRTLSEDQFHGLGRIAEMASALIDERRRNRMLLDQTAKASEQLRRLALTDSVTGALNRRGFLDQATWMGSGPGALVLMEIDSLDLIRAELGLSAAESVVKEVTALAQRVGHDGVVGRLQSAVLAVYLPDSDLDEGRALAERLRAILAAAPVDAAGEPYSATITAGVAAVVGPRGVEAALTAADTALTEARTMGGDQVVICARAAPPPPRQSLA</sequence>
<dbReference type="InterPro" id="IPR029787">
    <property type="entry name" value="Nucleotide_cyclase"/>
</dbReference>
<dbReference type="InterPro" id="IPR000160">
    <property type="entry name" value="GGDEF_dom"/>
</dbReference>
<dbReference type="PATRIC" id="fig|1238182.3.peg.3636"/>
<dbReference type="PROSITE" id="PS50887">
    <property type="entry name" value="GGDEF"/>
    <property type="match status" value="1"/>
</dbReference>
<evidence type="ECO:0000313" key="3">
    <source>
        <dbReference type="Proteomes" id="UP000009881"/>
    </source>
</evidence>
<comment type="caution">
    <text evidence="2">The sequence shown here is derived from an EMBL/GenBank/DDBJ whole genome shotgun (WGS) entry which is preliminary data.</text>
</comment>
<dbReference type="Gene3D" id="3.30.450.40">
    <property type="match status" value="1"/>
</dbReference>
<keyword evidence="3" id="KW-1185">Reference proteome</keyword>
<dbReference type="NCBIfam" id="TIGR00254">
    <property type="entry name" value="GGDEF"/>
    <property type="match status" value="1"/>
</dbReference>
<feature type="domain" description="GGDEF" evidence="1">
    <location>
        <begin position="206"/>
        <end position="337"/>
    </location>
</feature>
<accession>K9HG22</accession>
<dbReference type="Pfam" id="PF00990">
    <property type="entry name" value="GGDEF"/>
    <property type="match status" value="1"/>
</dbReference>
<keyword evidence="2" id="KW-0808">Transferase</keyword>
<dbReference type="PANTHER" id="PTHR43102:SF2">
    <property type="entry name" value="GAF DOMAIN-CONTAINING PROTEIN"/>
    <property type="match status" value="1"/>
</dbReference>
<dbReference type="EMBL" id="ANHY01000019">
    <property type="protein sequence ID" value="EKV27576.1"/>
    <property type="molecule type" value="Genomic_DNA"/>
</dbReference>
<organism evidence="2 3">
    <name type="scientific">Caenispirillum salinarum AK4</name>
    <dbReference type="NCBI Taxonomy" id="1238182"/>
    <lineage>
        <taxon>Bacteria</taxon>
        <taxon>Pseudomonadati</taxon>
        <taxon>Pseudomonadota</taxon>
        <taxon>Alphaproteobacteria</taxon>
        <taxon>Rhodospirillales</taxon>
        <taxon>Novispirillaceae</taxon>
        <taxon>Caenispirillum</taxon>
    </lineage>
</organism>
<dbReference type="Gene3D" id="3.30.70.270">
    <property type="match status" value="1"/>
</dbReference>
<dbReference type="eggNOG" id="COG3706">
    <property type="taxonomic scope" value="Bacteria"/>
</dbReference>